<dbReference type="GO" id="GO:0003725">
    <property type="term" value="F:double-stranded RNA binding"/>
    <property type="evidence" value="ECO:0007669"/>
    <property type="project" value="InterPro"/>
</dbReference>
<evidence type="ECO:0000313" key="13">
    <source>
        <dbReference type="EMBL" id="PIR74499.1"/>
    </source>
</evidence>
<dbReference type="Pfam" id="PF01300">
    <property type="entry name" value="Sua5_yciO_yrdC"/>
    <property type="match status" value="1"/>
</dbReference>
<keyword evidence="4" id="KW-0963">Cytoplasm</keyword>
<feature type="domain" description="YrdC-like" evidence="12">
    <location>
        <begin position="44"/>
        <end position="234"/>
    </location>
</feature>
<dbReference type="PANTHER" id="PTHR17490">
    <property type="entry name" value="SUA5"/>
    <property type="match status" value="1"/>
</dbReference>
<keyword evidence="6" id="KW-0819">tRNA processing</keyword>
<dbReference type="AlphaFoldDB" id="A0A2H0TQT7"/>
<comment type="caution">
    <text evidence="13">The sequence shown here is derived from an EMBL/GenBank/DDBJ whole genome shotgun (WGS) entry which is preliminary data.</text>
</comment>
<evidence type="ECO:0000256" key="2">
    <source>
        <dbReference type="ARBA" id="ARBA00007663"/>
    </source>
</evidence>
<accession>A0A2H0TQT7</accession>
<evidence type="ECO:0000256" key="3">
    <source>
        <dbReference type="ARBA" id="ARBA00012584"/>
    </source>
</evidence>
<evidence type="ECO:0000259" key="12">
    <source>
        <dbReference type="PROSITE" id="PS51163"/>
    </source>
</evidence>
<protein>
    <recommendedName>
        <fullName evidence="10">L-threonylcarbamoyladenylate synthase</fullName>
        <ecNumber evidence="3">2.7.7.87</ecNumber>
    </recommendedName>
    <alternativeName>
        <fullName evidence="10">L-threonylcarbamoyladenylate synthase</fullName>
    </alternativeName>
</protein>
<dbReference type="GO" id="GO:0006450">
    <property type="term" value="P:regulation of translational fidelity"/>
    <property type="evidence" value="ECO:0007669"/>
    <property type="project" value="TreeGrafter"/>
</dbReference>
<evidence type="ECO:0000256" key="6">
    <source>
        <dbReference type="ARBA" id="ARBA00022694"/>
    </source>
</evidence>
<gene>
    <name evidence="13" type="ORF">COU35_02140</name>
</gene>
<dbReference type="InterPro" id="IPR050156">
    <property type="entry name" value="TC-AMP_synthase_SUA5"/>
</dbReference>
<dbReference type="PROSITE" id="PS51163">
    <property type="entry name" value="YRDC"/>
    <property type="match status" value="1"/>
</dbReference>
<evidence type="ECO:0000256" key="9">
    <source>
        <dbReference type="ARBA" id="ARBA00022840"/>
    </source>
</evidence>
<dbReference type="Gene3D" id="3.90.870.10">
    <property type="entry name" value="DHBP synthase"/>
    <property type="match status" value="1"/>
</dbReference>
<name>A0A2H0TQT7_9BACT</name>
<dbReference type="EMBL" id="PFCB01000019">
    <property type="protein sequence ID" value="PIR74499.1"/>
    <property type="molecule type" value="Genomic_DNA"/>
</dbReference>
<dbReference type="SUPFAM" id="SSF55821">
    <property type="entry name" value="YrdC/RibB"/>
    <property type="match status" value="1"/>
</dbReference>
<evidence type="ECO:0000313" key="14">
    <source>
        <dbReference type="Proteomes" id="UP000230154"/>
    </source>
</evidence>
<comment type="similarity">
    <text evidence="2">Belongs to the SUA5 family.</text>
</comment>
<dbReference type="GO" id="GO:0061710">
    <property type="term" value="F:L-threonylcarbamoyladenylate synthase"/>
    <property type="evidence" value="ECO:0007669"/>
    <property type="project" value="UniProtKB-EC"/>
</dbReference>
<dbReference type="PANTHER" id="PTHR17490:SF16">
    <property type="entry name" value="THREONYLCARBAMOYL-AMP SYNTHASE"/>
    <property type="match status" value="1"/>
</dbReference>
<dbReference type="Proteomes" id="UP000230154">
    <property type="component" value="Unassembled WGS sequence"/>
</dbReference>
<sequence>MEKGGKIVMSFPSRIWCGAGMTVTNSQICSVSNICRMLVVPQDSIDIANIVNALKQGKTLVYPTETVYGLGCDATNQMAVDRVFQIKQRQREKAVLVLMADIVMARRYAEWSPLLERMAGRYWPGPLTVVARVKSGTDLAKGTIEKDGTIAFRVTSHPIAHEITAALGTPLVSTSANIATMKSPYDIKEVTHMFETEPLQPDMIIDAGALLDDSPSTIVSVVGREPTVLRQGDIVIE</sequence>
<keyword evidence="5" id="KW-0808">Transferase</keyword>
<dbReference type="GO" id="GO:0005524">
    <property type="term" value="F:ATP binding"/>
    <property type="evidence" value="ECO:0007669"/>
    <property type="project" value="UniProtKB-KW"/>
</dbReference>
<comment type="subcellular location">
    <subcellularLocation>
        <location evidence="1">Cytoplasm</location>
    </subcellularLocation>
</comment>
<dbReference type="InterPro" id="IPR017945">
    <property type="entry name" value="DHBP_synth_RibB-like_a/b_dom"/>
</dbReference>
<evidence type="ECO:0000256" key="7">
    <source>
        <dbReference type="ARBA" id="ARBA00022695"/>
    </source>
</evidence>
<keyword evidence="8" id="KW-0547">Nucleotide-binding</keyword>
<evidence type="ECO:0000256" key="10">
    <source>
        <dbReference type="ARBA" id="ARBA00029774"/>
    </source>
</evidence>
<evidence type="ECO:0000256" key="5">
    <source>
        <dbReference type="ARBA" id="ARBA00022679"/>
    </source>
</evidence>
<evidence type="ECO:0000256" key="8">
    <source>
        <dbReference type="ARBA" id="ARBA00022741"/>
    </source>
</evidence>
<keyword evidence="7" id="KW-0548">Nucleotidyltransferase</keyword>
<dbReference type="InterPro" id="IPR006070">
    <property type="entry name" value="Sua5-like_dom"/>
</dbReference>
<organism evidence="13 14">
    <name type="scientific">Candidatus Magasanikbacteria bacterium CG10_big_fil_rev_8_21_14_0_10_47_10</name>
    <dbReference type="NCBI Taxonomy" id="1974652"/>
    <lineage>
        <taxon>Bacteria</taxon>
        <taxon>Candidatus Magasanikiibacteriota</taxon>
    </lineage>
</organism>
<reference evidence="14" key="1">
    <citation type="submission" date="2017-09" db="EMBL/GenBank/DDBJ databases">
        <title>Depth-based differentiation of microbial function through sediment-hosted aquifers and enrichment of novel symbionts in the deep terrestrial subsurface.</title>
        <authorList>
            <person name="Probst A.J."/>
            <person name="Ladd B."/>
            <person name="Jarett J.K."/>
            <person name="Geller-Mcgrath D.E."/>
            <person name="Sieber C.M.K."/>
            <person name="Emerson J.B."/>
            <person name="Anantharaman K."/>
            <person name="Thomas B.C."/>
            <person name="Malmstrom R."/>
            <person name="Stieglmeier M."/>
            <person name="Klingl A."/>
            <person name="Woyke T."/>
            <person name="Ryan C.M."/>
            <person name="Banfield J.F."/>
        </authorList>
    </citation>
    <scope>NUCLEOTIDE SEQUENCE [LARGE SCALE GENOMIC DNA]</scope>
</reference>
<dbReference type="NCBIfam" id="TIGR00057">
    <property type="entry name" value="L-threonylcarbamoyladenylate synthase"/>
    <property type="match status" value="1"/>
</dbReference>
<dbReference type="GO" id="GO:0008033">
    <property type="term" value="P:tRNA processing"/>
    <property type="evidence" value="ECO:0007669"/>
    <property type="project" value="UniProtKB-KW"/>
</dbReference>
<comment type="catalytic activity">
    <reaction evidence="11">
        <text>L-threonine + hydrogencarbonate + ATP = L-threonylcarbamoyladenylate + diphosphate + H2O</text>
        <dbReference type="Rhea" id="RHEA:36407"/>
        <dbReference type="ChEBI" id="CHEBI:15377"/>
        <dbReference type="ChEBI" id="CHEBI:17544"/>
        <dbReference type="ChEBI" id="CHEBI:30616"/>
        <dbReference type="ChEBI" id="CHEBI:33019"/>
        <dbReference type="ChEBI" id="CHEBI:57926"/>
        <dbReference type="ChEBI" id="CHEBI:73682"/>
        <dbReference type="EC" id="2.7.7.87"/>
    </reaction>
</comment>
<keyword evidence="9" id="KW-0067">ATP-binding</keyword>
<evidence type="ECO:0000256" key="4">
    <source>
        <dbReference type="ARBA" id="ARBA00022490"/>
    </source>
</evidence>
<proteinExistence type="inferred from homology"/>
<dbReference type="EC" id="2.7.7.87" evidence="3"/>
<evidence type="ECO:0000256" key="11">
    <source>
        <dbReference type="ARBA" id="ARBA00048366"/>
    </source>
</evidence>
<evidence type="ECO:0000256" key="1">
    <source>
        <dbReference type="ARBA" id="ARBA00004496"/>
    </source>
</evidence>
<dbReference type="GO" id="GO:0000049">
    <property type="term" value="F:tRNA binding"/>
    <property type="evidence" value="ECO:0007669"/>
    <property type="project" value="TreeGrafter"/>
</dbReference>
<dbReference type="GO" id="GO:0005737">
    <property type="term" value="C:cytoplasm"/>
    <property type="evidence" value="ECO:0007669"/>
    <property type="project" value="UniProtKB-SubCell"/>
</dbReference>